<evidence type="ECO:0000256" key="10">
    <source>
        <dbReference type="SAM" id="Phobius"/>
    </source>
</evidence>
<feature type="transmembrane region" description="Helical" evidence="10">
    <location>
        <begin position="147"/>
        <end position="166"/>
    </location>
</feature>
<evidence type="ECO:0000313" key="13">
    <source>
        <dbReference type="EMBL" id="MBF9073424.1"/>
    </source>
</evidence>
<dbReference type="GO" id="GO:0016020">
    <property type="term" value="C:membrane"/>
    <property type="evidence" value="ECO:0007669"/>
    <property type="project" value="UniProtKB-SubCell"/>
</dbReference>
<evidence type="ECO:0000256" key="2">
    <source>
        <dbReference type="ARBA" id="ARBA00005551"/>
    </source>
</evidence>
<feature type="transmembrane region" description="Helical" evidence="10">
    <location>
        <begin position="318"/>
        <end position="337"/>
    </location>
</feature>
<feature type="transmembrane region" description="Helical" evidence="10">
    <location>
        <begin position="116"/>
        <end position="135"/>
    </location>
</feature>
<protein>
    <submittedName>
        <fullName evidence="12">Cation:proton antiporter</fullName>
    </submittedName>
</protein>
<feature type="transmembrane region" description="Helical" evidence="10">
    <location>
        <begin position="349"/>
        <end position="371"/>
    </location>
</feature>
<dbReference type="GO" id="GO:0015297">
    <property type="term" value="F:antiporter activity"/>
    <property type="evidence" value="ECO:0007669"/>
    <property type="project" value="UniProtKB-KW"/>
</dbReference>
<dbReference type="PANTHER" id="PTHR43562">
    <property type="entry name" value="NAPA-TYPE SODIUM/HYDROGEN ANTIPORTER"/>
    <property type="match status" value="1"/>
</dbReference>
<dbReference type="Proteomes" id="UP000657385">
    <property type="component" value="Unassembled WGS sequence"/>
</dbReference>
<comment type="subcellular location">
    <subcellularLocation>
        <location evidence="1">Membrane</location>
        <topology evidence="1">Multi-pass membrane protein</topology>
    </subcellularLocation>
</comment>
<feature type="transmembrane region" description="Helical" evidence="10">
    <location>
        <begin position="292"/>
        <end position="311"/>
    </location>
</feature>
<keyword evidence="6 10" id="KW-1133">Transmembrane helix</keyword>
<evidence type="ECO:0000256" key="5">
    <source>
        <dbReference type="ARBA" id="ARBA00022692"/>
    </source>
</evidence>
<dbReference type="PANTHER" id="PTHR43562:SF1">
    <property type="entry name" value="NA(+)_H(+) ANTIPORTER YJBQ-RELATED"/>
    <property type="match status" value="1"/>
</dbReference>
<gene>
    <name evidence="12" type="ORF">I2501_13145</name>
    <name evidence="13" type="ORF">I2501_35960</name>
</gene>
<evidence type="ECO:0000256" key="8">
    <source>
        <dbReference type="ARBA" id="ARBA00023136"/>
    </source>
</evidence>
<comment type="similarity">
    <text evidence="2">Belongs to the monovalent cation:proton antiporter 2 (CPA2) transporter (TC 2.A.37) family.</text>
</comment>
<feature type="transmembrane region" description="Helical" evidence="10">
    <location>
        <begin position="236"/>
        <end position="253"/>
    </location>
</feature>
<feature type="transmembrane region" description="Helical" evidence="10">
    <location>
        <begin position="55"/>
        <end position="76"/>
    </location>
</feature>
<sequence>MSFTTLAVISAVALLGPLLALPTQWRLPVVLGELVAGVVLGPTFLGYLDASNPTFAFLADIGFALIMFVAGAHVPVRDQALRSGLGKGFLRAAAIGAIAVGPAFALSRGFHTGHTAMYAVLIASSSAALILPIIDSLRLGGPQTLELLPQIALADTLCIVALPLAVDPAHAARAAVGAVAVLACALVVFLILRQGERSGLRRRIHRLSQHRKFALELRISLTILFALAALATHTHVSIMLAGFSFGLAVAGTGEPRRLAKQLFALSEGFLGPLFFVWLGASLDLSQLVDHPSAILLGVLLGVSSVVAHGLMRLTGQPVAYGVLASAQLGVPVAAATLGTQLHLLAPGEAAALLLGALICIGAATVAGALAARKAGSAGSAADSGSGSGDQPSAPAPA</sequence>
<evidence type="ECO:0000256" key="7">
    <source>
        <dbReference type="ARBA" id="ARBA00023065"/>
    </source>
</evidence>
<feature type="transmembrane region" description="Helical" evidence="10">
    <location>
        <begin position="262"/>
        <end position="280"/>
    </location>
</feature>
<feature type="domain" description="Cation/H+ exchanger transmembrane" evidence="11">
    <location>
        <begin position="11"/>
        <end position="358"/>
    </location>
</feature>
<evidence type="ECO:0000259" key="11">
    <source>
        <dbReference type="Pfam" id="PF00999"/>
    </source>
</evidence>
<proteinExistence type="inferred from homology"/>
<keyword evidence="5 10" id="KW-0812">Transmembrane</keyword>
<evidence type="ECO:0000256" key="1">
    <source>
        <dbReference type="ARBA" id="ARBA00004141"/>
    </source>
</evidence>
<evidence type="ECO:0000256" key="3">
    <source>
        <dbReference type="ARBA" id="ARBA00022448"/>
    </source>
</evidence>
<name>A0A931B8S4_9ACTN</name>
<keyword evidence="3" id="KW-0813">Transport</keyword>
<dbReference type="GO" id="GO:1902600">
    <property type="term" value="P:proton transmembrane transport"/>
    <property type="evidence" value="ECO:0007669"/>
    <property type="project" value="InterPro"/>
</dbReference>
<evidence type="ECO:0000256" key="6">
    <source>
        <dbReference type="ARBA" id="ARBA00022989"/>
    </source>
</evidence>
<feature type="transmembrane region" description="Helical" evidence="10">
    <location>
        <begin position="172"/>
        <end position="192"/>
    </location>
</feature>
<keyword evidence="4" id="KW-0050">Antiport</keyword>
<reference evidence="12" key="1">
    <citation type="submission" date="2020-11" db="EMBL/GenBank/DDBJ databases">
        <title>Isolation and identification of active actinomycetes.</title>
        <authorList>
            <person name="Yu B."/>
        </authorList>
    </citation>
    <scope>NUCLEOTIDE SEQUENCE</scope>
    <source>
        <strain evidence="12">NEAU-YB345</strain>
    </source>
</reference>
<accession>A0A931B8S4</accession>
<organism evidence="12 14">
    <name type="scientific">Streptacidiphilus fuscans</name>
    <dbReference type="NCBI Taxonomy" id="2789292"/>
    <lineage>
        <taxon>Bacteria</taxon>
        <taxon>Bacillati</taxon>
        <taxon>Actinomycetota</taxon>
        <taxon>Actinomycetes</taxon>
        <taxon>Kitasatosporales</taxon>
        <taxon>Streptomycetaceae</taxon>
        <taxon>Streptacidiphilus</taxon>
    </lineage>
</organism>
<feature type="transmembrane region" description="Helical" evidence="10">
    <location>
        <begin position="213"/>
        <end position="230"/>
    </location>
</feature>
<feature type="region of interest" description="Disordered" evidence="9">
    <location>
        <begin position="376"/>
        <end position="397"/>
    </location>
</feature>
<dbReference type="EMBL" id="JADPRT010000022">
    <property type="protein sequence ID" value="MBF9073424.1"/>
    <property type="molecule type" value="Genomic_DNA"/>
</dbReference>
<evidence type="ECO:0000313" key="14">
    <source>
        <dbReference type="Proteomes" id="UP000657385"/>
    </source>
</evidence>
<dbReference type="EMBL" id="JADPRT010000004">
    <property type="protein sequence ID" value="MBF9068970.1"/>
    <property type="molecule type" value="Genomic_DNA"/>
</dbReference>
<dbReference type="Pfam" id="PF00999">
    <property type="entry name" value="Na_H_Exchanger"/>
    <property type="match status" value="1"/>
</dbReference>
<dbReference type="RefSeq" id="WP_196194087.1">
    <property type="nucleotide sequence ID" value="NZ_JADPRT010000004.1"/>
</dbReference>
<keyword evidence="7" id="KW-0406">Ion transport</keyword>
<feature type="transmembrane region" description="Helical" evidence="10">
    <location>
        <begin position="88"/>
        <end position="110"/>
    </location>
</feature>
<keyword evidence="14" id="KW-1185">Reference proteome</keyword>
<dbReference type="AlphaFoldDB" id="A0A931B8S4"/>
<keyword evidence="8 10" id="KW-0472">Membrane</keyword>
<dbReference type="InterPro" id="IPR006153">
    <property type="entry name" value="Cation/H_exchanger_TM"/>
</dbReference>
<evidence type="ECO:0000256" key="4">
    <source>
        <dbReference type="ARBA" id="ARBA00022449"/>
    </source>
</evidence>
<evidence type="ECO:0000256" key="9">
    <source>
        <dbReference type="SAM" id="MobiDB-lite"/>
    </source>
</evidence>
<dbReference type="Gene3D" id="1.20.1530.20">
    <property type="match status" value="1"/>
</dbReference>
<comment type="caution">
    <text evidence="12">The sequence shown here is derived from an EMBL/GenBank/DDBJ whole genome shotgun (WGS) entry which is preliminary data.</text>
</comment>
<evidence type="ECO:0000313" key="12">
    <source>
        <dbReference type="EMBL" id="MBF9068970.1"/>
    </source>
</evidence>
<dbReference type="InterPro" id="IPR038770">
    <property type="entry name" value="Na+/solute_symporter_sf"/>
</dbReference>